<dbReference type="AlphaFoldDB" id="A0AAE3B7R6"/>
<keyword evidence="3" id="KW-1185">Reference proteome</keyword>
<dbReference type="Proteomes" id="UP000732193">
    <property type="component" value="Unassembled WGS sequence"/>
</dbReference>
<feature type="chain" id="PRO_5041982453" evidence="1">
    <location>
        <begin position="24"/>
        <end position="357"/>
    </location>
</feature>
<keyword evidence="1" id="KW-0732">Signal</keyword>
<gene>
    <name evidence="2" type="ORF">JQV55_18610</name>
</gene>
<organism evidence="2 3">
    <name type="scientific">Sulfitobacter geojensis</name>
    <dbReference type="NCBI Taxonomy" id="1342299"/>
    <lineage>
        <taxon>Bacteria</taxon>
        <taxon>Pseudomonadati</taxon>
        <taxon>Pseudomonadota</taxon>
        <taxon>Alphaproteobacteria</taxon>
        <taxon>Rhodobacterales</taxon>
        <taxon>Roseobacteraceae</taxon>
        <taxon>Sulfitobacter</taxon>
    </lineage>
</organism>
<dbReference type="InterPro" id="IPR008311">
    <property type="entry name" value="UCP028101"/>
</dbReference>
<evidence type="ECO:0000313" key="3">
    <source>
        <dbReference type="Proteomes" id="UP000732193"/>
    </source>
</evidence>
<dbReference type="InterPro" id="IPR006311">
    <property type="entry name" value="TAT_signal"/>
</dbReference>
<dbReference type="RefSeq" id="WP_203243352.1">
    <property type="nucleotide sequence ID" value="NZ_JAFBRH010000007.1"/>
</dbReference>
<dbReference type="SUPFAM" id="SSF50969">
    <property type="entry name" value="YVTN repeat-like/Quinoprotein amine dehydrogenase"/>
    <property type="match status" value="1"/>
</dbReference>
<protein>
    <submittedName>
        <fullName evidence="2">DUF1513 domain-containing protein</fullName>
    </submittedName>
</protein>
<dbReference type="Pfam" id="PF07433">
    <property type="entry name" value="DUF1513"/>
    <property type="match status" value="1"/>
</dbReference>
<sequence>MRTRRGFIASVLATAGLPALTWADVGGPSYLAAARAGDGGFVLCGLTPTGQETFRIALPDRAHAGAPHPKYPEAVVFARRPGTFALVIDCVSGRVAQDLMAPQGQHFTGHGVFAQDGETLFTGEINNANGAGSIGVWARAEGYRRVGQFASGGIGPHEILRLPEQDVLVVANGGIIAALDDRRTKLNIDEMRPNLTYVSATGEIIDQMTLPSELHKSSIRHLAVSNRGQVAFAMQWEGEEGASPPLVGLHQSGQAARLLDVPTAVSYQMAGYVGSIACAKDDGGIVVSCPKGNLLVLFSTTGDFITAVQRPDVCGLAAANGRFIATDGFGGISSVTDQGIRPLRQGNLAWDNHLIAI</sequence>
<proteinExistence type="predicted"/>
<dbReference type="InterPro" id="IPR011044">
    <property type="entry name" value="Quino_amine_DH_bsu"/>
</dbReference>
<evidence type="ECO:0000256" key="1">
    <source>
        <dbReference type="SAM" id="SignalP"/>
    </source>
</evidence>
<accession>A0AAE3B7R6</accession>
<dbReference type="PIRSF" id="PIRSF028101">
    <property type="entry name" value="UCP028101"/>
    <property type="match status" value="1"/>
</dbReference>
<feature type="signal peptide" evidence="1">
    <location>
        <begin position="1"/>
        <end position="23"/>
    </location>
</feature>
<reference evidence="2 3" key="1">
    <citation type="submission" date="2021-01" db="EMBL/GenBank/DDBJ databases">
        <title>Diatom-associated Roseobacters Show Island Model of Population Structure.</title>
        <authorList>
            <person name="Qu L."/>
            <person name="Feng X."/>
            <person name="Chen Y."/>
            <person name="Li L."/>
            <person name="Wang X."/>
            <person name="Hu Z."/>
            <person name="Wang H."/>
            <person name="Luo H."/>
        </authorList>
    </citation>
    <scope>NUCLEOTIDE SEQUENCE [LARGE SCALE GENOMIC DNA]</scope>
    <source>
        <strain evidence="2 3">TR60-84</strain>
    </source>
</reference>
<dbReference type="PROSITE" id="PS51318">
    <property type="entry name" value="TAT"/>
    <property type="match status" value="1"/>
</dbReference>
<name>A0AAE3B7R6_9RHOB</name>
<dbReference type="EMBL" id="JAFBRM010000007">
    <property type="protein sequence ID" value="MBM1715588.1"/>
    <property type="molecule type" value="Genomic_DNA"/>
</dbReference>
<comment type="caution">
    <text evidence="2">The sequence shown here is derived from an EMBL/GenBank/DDBJ whole genome shotgun (WGS) entry which is preliminary data.</text>
</comment>
<evidence type="ECO:0000313" key="2">
    <source>
        <dbReference type="EMBL" id="MBM1715588.1"/>
    </source>
</evidence>